<dbReference type="Proteomes" id="UP001281761">
    <property type="component" value="Unassembled WGS sequence"/>
</dbReference>
<feature type="region of interest" description="Disordered" evidence="1">
    <location>
        <begin position="45"/>
        <end position="69"/>
    </location>
</feature>
<accession>A0ABQ9WL52</accession>
<evidence type="ECO:0000313" key="2">
    <source>
        <dbReference type="EMBL" id="KAK2939909.1"/>
    </source>
</evidence>
<dbReference type="EMBL" id="JARBJD010000808">
    <property type="protein sequence ID" value="KAK2939909.1"/>
    <property type="molecule type" value="Genomic_DNA"/>
</dbReference>
<organism evidence="2 3">
    <name type="scientific">Blattamonas nauphoetae</name>
    <dbReference type="NCBI Taxonomy" id="2049346"/>
    <lineage>
        <taxon>Eukaryota</taxon>
        <taxon>Metamonada</taxon>
        <taxon>Preaxostyla</taxon>
        <taxon>Oxymonadida</taxon>
        <taxon>Blattamonas</taxon>
    </lineage>
</organism>
<protein>
    <submittedName>
        <fullName evidence="2">Uncharacterized protein</fullName>
    </submittedName>
</protein>
<reference evidence="2 3" key="1">
    <citation type="journal article" date="2022" name="bioRxiv">
        <title>Genomics of Preaxostyla Flagellates Illuminates Evolutionary Transitions and the Path Towards Mitochondrial Loss.</title>
        <authorList>
            <person name="Novak L.V.F."/>
            <person name="Treitli S.C."/>
            <person name="Pyrih J."/>
            <person name="Halakuc P."/>
            <person name="Pipaliya S.V."/>
            <person name="Vacek V."/>
            <person name="Brzon O."/>
            <person name="Soukal P."/>
            <person name="Eme L."/>
            <person name="Dacks J.B."/>
            <person name="Karnkowska A."/>
            <person name="Elias M."/>
            <person name="Hampl V."/>
        </authorList>
    </citation>
    <scope>NUCLEOTIDE SEQUENCE [LARGE SCALE GENOMIC DNA]</scope>
    <source>
        <strain evidence="2">NAU3</strain>
        <tissue evidence="2">Gut</tissue>
    </source>
</reference>
<comment type="caution">
    <text evidence="2">The sequence shown here is derived from an EMBL/GenBank/DDBJ whole genome shotgun (WGS) entry which is preliminary data.</text>
</comment>
<evidence type="ECO:0000313" key="3">
    <source>
        <dbReference type="Proteomes" id="UP001281761"/>
    </source>
</evidence>
<name>A0ABQ9WL52_9EUKA</name>
<feature type="compositionally biased region" description="Low complexity" evidence="1">
    <location>
        <begin position="45"/>
        <end position="60"/>
    </location>
</feature>
<proteinExistence type="predicted"/>
<keyword evidence="3" id="KW-1185">Reference proteome</keyword>
<sequence>MDMLDSLIVFCSVKIRLALVKADLILNSSQISIHCLFPLQKLSISTSTSSQPPLTLSCPQHQMISKTRN</sequence>
<gene>
    <name evidence="2" type="ORF">BLNAU_25186</name>
</gene>
<evidence type="ECO:0000256" key="1">
    <source>
        <dbReference type="SAM" id="MobiDB-lite"/>
    </source>
</evidence>